<dbReference type="Proteomes" id="UP001161017">
    <property type="component" value="Unassembled WGS sequence"/>
</dbReference>
<gene>
    <name evidence="2" type="ORF">OHK93_002068</name>
</gene>
<protein>
    <submittedName>
        <fullName evidence="2">Uncharacterized protein</fullName>
    </submittedName>
</protein>
<keyword evidence="3" id="KW-1185">Reference proteome</keyword>
<organism evidence="2 3">
    <name type="scientific">Ramalina farinacea</name>
    <dbReference type="NCBI Taxonomy" id="258253"/>
    <lineage>
        <taxon>Eukaryota</taxon>
        <taxon>Fungi</taxon>
        <taxon>Dikarya</taxon>
        <taxon>Ascomycota</taxon>
        <taxon>Pezizomycotina</taxon>
        <taxon>Lecanoromycetes</taxon>
        <taxon>OSLEUM clade</taxon>
        <taxon>Lecanoromycetidae</taxon>
        <taxon>Lecanorales</taxon>
        <taxon>Lecanorineae</taxon>
        <taxon>Ramalinaceae</taxon>
        <taxon>Ramalina</taxon>
    </lineage>
</organism>
<comment type="caution">
    <text evidence="2">The sequence shown here is derived from an EMBL/GenBank/DDBJ whole genome shotgun (WGS) entry which is preliminary data.</text>
</comment>
<name>A0AA43TWT9_9LECA</name>
<dbReference type="AlphaFoldDB" id="A0AA43TWT9"/>
<dbReference type="EMBL" id="JAPUFD010000013">
    <property type="protein sequence ID" value="MDI1490863.1"/>
    <property type="molecule type" value="Genomic_DNA"/>
</dbReference>
<dbReference type="InterPro" id="IPR021822">
    <property type="entry name" value="DUF3405"/>
</dbReference>
<reference evidence="2" key="1">
    <citation type="journal article" date="2023" name="Genome Biol. Evol.">
        <title>First Whole Genome Sequence and Flow Cytometry Genome Size Data for the Lichen-Forming Fungus Ramalina farinacea (Ascomycota).</title>
        <authorList>
            <person name="Llewellyn T."/>
            <person name="Mian S."/>
            <person name="Hill R."/>
            <person name="Leitch I.J."/>
            <person name="Gaya E."/>
        </authorList>
    </citation>
    <scope>NUCLEOTIDE SEQUENCE</scope>
    <source>
        <strain evidence="2">LIQ254RAFAR</strain>
    </source>
</reference>
<dbReference type="PANTHER" id="PTHR36205:SF4">
    <property type="match status" value="1"/>
</dbReference>
<evidence type="ECO:0000256" key="1">
    <source>
        <dbReference type="SAM" id="MobiDB-lite"/>
    </source>
</evidence>
<accession>A0AA43TWT9</accession>
<evidence type="ECO:0000313" key="2">
    <source>
        <dbReference type="EMBL" id="MDI1490863.1"/>
    </source>
</evidence>
<dbReference type="Pfam" id="PF11885">
    <property type="entry name" value="DUF3405"/>
    <property type="match status" value="1"/>
</dbReference>
<proteinExistence type="predicted"/>
<feature type="region of interest" description="Disordered" evidence="1">
    <location>
        <begin position="42"/>
        <end position="64"/>
    </location>
</feature>
<sequence>MAANSSKAPTARWIVLALVVLISLYIWKQPYTKAPALPSEPAIEIPQDYDPPKLYDSDSPGGTFTVQTNANLRDDHVENPKAPSFPAFKTSADELPSQFYNPYPNYNSRTWKGRWKGTHATCLGPRGVDVNGNEADMVRANRHDPEHLPPPPMFGSYDETGLDSNFCFDRFGRYTTYGFEDEVFKPAENAEKIDWAKVEWARLQDDCYTKNMDRYEPVNLPNRTTLWMPGEEDTADVDSTLHFTSPPPEGGWFSSGACYKKRSAAVIHMNAGTTWTIDSQEYIRSLIMELSLHSGAEYEVIVMVETNEPRTSTFENEEEYRYALSQAAPEEFRDMTIIYNKDLLKAWYPKAVQSSFDNSNTRNGDFTQALQLLSLLRPDIEHFWQFEMDARFTGHHYQHLETIAAWSQKQPRRLLWERSSRYFIGSVHGNWSNFAKTIENATEDGGIWGPVRIEGIEPVGPDPPVLLSQQDNYGWGIGEDADFITAAPVADATGSGSSDSIINYPGGGEVPSRITALSIMTRFSKRLLRAMHHGQVALGTNMPADRFPASTALHHGLKLVKFPLPIFLDYAKSPTDIEYEFNFKDGKDIYDAASKFEQIGHRMSYFDTQDNRENYADDMYKRWLGYGKDPREKLCLPGMLLHSIQGV</sequence>
<dbReference type="PANTHER" id="PTHR36205">
    <property type="entry name" value="CHROMOSOME 19, WHOLE GENOME SHOTGUN SEQUENCE"/>
    <property type="match status" value="1"/>
</dbReference>
<evidence type="ECO:0000313" key="3">
    <source>
        <dbReference type="Proteomes" id="UP001161017"/>
    </source>
</evidence>